<dbReference type="GO" id="GO:0003735">
    <property type="term" value="F:structural constituent of ribosome"/>
    <property type="evidence" value="ECO:0007669"/>
    <property type="project" value="InterPro"/>
</dbReference>
<dbReference type="InterPro" id="IPR001351">
    <property type="entry name" value="Ribosomal_uS3_C"/>
</dbReference>
<protein>
    <submittedName>
        <fullName evidence="6">7bb486cc-2469-45ce-a2b7-687f3daf5ce3-CDS</fullName>
    </submittedName>
</protein>
<organism evidence="6">
    <name type="scientific">Plasmodiophora brassicae</name>
    <name type="common">Clubroot disease agent</name>
    <dbReference type="NCBI Taxonomy" id="37360"/>
    <lineage>
        <taxon>Eukaryota</taxon>
        <taxon>Sar</taxon>
        <taxon>Rhizaria</taxon>
        <taxon>Endomyxa</taxon>
        <taxon>Phytomyxea</taxon>
        <taxon>Plasmodiophorida</taxon>
        <taxon>Plasmodiophoridae</taxon>
        <taxon>Plasmodiophora</taxon>
    </lineage>
</organism>
<geneLocation type="mitochondrion" evidence="6"/>
<name>A0A3P3YWH1_PLABS</name>
<keyword evidence="2" id="KW-0689">Ribosomal protein</keyword>
<dbReference type="Pfam" id="PF00189">
    <property type="entry name" value="Ribosomal_S3_C"/>
    <property type="match status" value="1"/>
</dbReference>
<accession>A0A3P3YWH1</accession>
<dbReference type="Gene3D" id="3.30.1140.32">
    <property type="entry name" value="Ribosomal protein S3, C-terminal domain"/>
    <property type="match status" value="1"/>
</dbReference>
<feature type="domain" description="Small ribosomal subunit protein uS3 C-terminal" evidence="5">
    <location>
        <begin position="217"/>
        <end position="298"/>
    </location>
</feature>
<evidence type="ECO:0000313" key="6">
    <source>
        <dbReference type="EMBL" id="SYZ47147.1"/>
    </source>
</evidence>
<keyword evidence="4" id="KW-0812">Transmembrane</keyword>
<evidence type="ECO:0000256" key="4">
    <source>
        <dbReference type="SAM" id="Phobius"/>
    </source>
</evidence>
<comment type="similarity">
    <text evidence="1">Belongs to the universal ribosomal protein uS3 family.</text>
</comment>
<dbReference type="EMBL" id="LS992577">
    <property type="protein sequence ID" value="SYZ47147.1"/>
    <property type="molecule type" value="Genomic_DNA"/>
</dbReference>
<evidence type="ECO:0000256" key="2">
    <source>
        <dbReference type="ARBA" id="ARBA00022980"/>
    </source>
</evidence>
<dbReference type="AlphaFoldDB" id="A0A3P3YWH1"/>
<evidence type="ECO:0000256" key="3">
    <source>
        <dbReference type="ARBA" id="ARBA00023274"/>
    </source>
</evidence>
<dbReference type="GO" id="GO:1990904">
    <property type="term" value="C:ribonucleoprotein complex"/>
    <property type="evidence" value="ECO:0007669"/>
    <property type="project" value="UniProtKB-KW"/>
</dbReference>
<reference evidence="6" key="1">
    <citation type="submission" date="2018-05" db="EMBL/GenBank/DDBJ databases">
        <authorList>
            <person name="Fogelqvist J."/>
        </authorList>
    </citation>
    <scope>NUCLEOTIDE SEQUENCE [LARGE SCALE GENOMIC DNA]</scope>
</reference>
<dbReference type="InterPro" id="IPR036419">
    <property type="entry name" value="Ribosomal_S3_C_sf"/>
</dbReference>
<proteinExistence type="inferred from homology"/>
<dbReference type="GO" id="GO:0006412">
    <property type="term" value="P:translation"/>
    <property type="evidence" value="ECO:0007669"/>
    <property type="project" value="InterPro"/>
</dbReference>
<dbReference type="GO" id="GO:0005840">
    <property type="term" value="C:ribosome"/>
    <property type="evidence" value="ECO:0007669"/>
    <property type="project" value="UniProtKB-KW"/>
</dbReference>
<evidence type="ECO:0000256" key="1">
    <source>
        <dbReference type="ARBA" id="ARBA00010761"/>
    </source>
</evidence>
<keyword evidence="4" id="KW-0472">Membrane</keyword>
<keyword evidence="6" id="KW-0496">Mitochondrion</keyword>
<dbReference type="SUPFAM" id="SSF54821">
    <property type="entry name" value="Ribosomal protein S3 C-terminal domain"/>
    <property type="match status" value="1"/>
</dbReference>
<sequence>MYIKRNGKHKVIYQKFLFKSNWFVKKSLEYCRHIYEEIFVRKYVNFFLSRWTKARKRRVVGTVRLFWVLGKLYVNFLFFYPIREEEKRKKNFQYKSKKTKKRKDRKKILATLGTVMKPIHKCRVQLRSIMFLYVLEFLLKRQIFYKFVNICVVGYKEWKKNLSTLLRVVSDSFKRFRLRFNKDVGIYRNTLVFLVHALKYKIPDAKLIANYIAPILSKIYKHLSFLSFLSKVLKEIWKYFRFKGIKILLAGKLNGFSRARTKHIQIGSVASKNSPLILGYGFAEAITRAGIIGVKIWIY</sequence>
<keyword evidence="4" id="KW-1133">Transmembrane helix</keyword>
<feature type="transmembrane region" description="Helical" evidence="4">
    <location>
        <begin position="59"/>
        <end position="80"/>
    </location>
</feature>
<gene>
    <name evidence="6" type="ORF">PLBR_LOCUS45</name>
</gene>
<evidence type="ECO:0000259" key="5">
    <source>
        <dbReference type="Pfam" id="PF00189"/>
    </source>
</evidence>
<keyword evidence="3" id="KW-0687">Ribonucleoprotein</keyword>